<dbReference type="Proteomes" id="UP000276542">
    <property type="component" value="Unassembled WGS sequence"/>
</dbReference>
<evidence type="ECO:0008006" key="3">
    <source>
        <dbReference type="Google" id="ProtNLM"/>
    </source>
</evidence>
<proteinExistence type="predicted"/>
<dbReference type="AlphaFoldDB" id="A0A3A5HA29"/>
<evidence type="ECO:0000313" key="2">
    <source>
        <dbReference type="Proteomes" id="UP000276542"/>
    </source>
</evidence>
<comment type="caution">
    <text evidence="1">The sequence shown here is derived from an EMBL/GenBank/DDBJ whole genome shotgun (WGS) entry which is preliminary data.</text>
</comment>
<dbReference type="EMBL" id="QYRP01000002">
    <property type="protein sequence ID" value="RJS47483.1"/>
    <property type="molecule type" value="Genomic_DNA"/>
</dbReference>
<keyword evidence="2" id="KW-1185">Reference proteome</keyword>
<organism evidence="1 2">
    <name type="scientific">Nocardioides cavernaquae</name>
    <dbReference type="NCBI Taxonomy" id="2321396"/>
    <lineage>
        <taxon>Bacteria</taxon>
        <taxon>Bacillati</taxon>
        <taxon>Actinomycetota</taxon>
        <taxon>Actinomycetes</taxon>
        <taxon>Propionibacteriales</taxon>
        <taxon>Nocardioidaceae</taxon>
        <taxon>Nocardioides</taxon>
    </lineage>
</organism>
<evidence type="ECO:0000313" key="1">
    <source>
        <dbReference type="EMBL" id="RJS47483.1"/>
    </source>
</evidence>
<sequence>MTTTRTPRAAEIYHCPFCGDVDLRPHSAEAGEWECRSCLRAFTVTLLGMIRPNGPGGSAHGSEIPS</sequence>
<dbReference type="OrthoDB" id="4243321at2"/>
<name>A0A3A5HA29_9ACTN</name>
<gene>
    <name evidence="1" type="ORF">D4739_15530</name>
</gene>
<protein>
    <recommendedName>
        <fullName evidence="3">Insertion element protein</fullName>
    </recommendedName>
</protein>
<accession>A0A3A5HA29</accession>
<reference evidence="2" key="1">
    <citation type="submission" date="2018-09" db="EMBL/GenBank/DDBJ databases">
        <authorList>
            <person name="Zhu H."/>
        </authorList>
    </citation>
    <scope>NUCLEOTIDE SEQUENCE [LARGE SCALE GENOMIC DNA]</scope>
    <source>
        <strain evidence="2">K1W22B-1</strain>
    </source>
</reference>